<evidence type="ECO:0000313" key="1">
    <source>
        <dbReference type="EMBL" id="ETL88058.1"/>
    </source>
</evidence>
<dbReference type="EMBL" id="KI680915">
    <property type="protein sequence ID" value="ETL88058.1"/>
    <property type="molecule type" value="Genomic_DNA"/>
</dbReference>
<reference evidence="1" key="1">
    <citation type="submission" date="2013-11" db="EMBL/GenBank/DDBJ databases">
        <title>The Genome Sequence of Phytophthora parasitica CHvinca01.</title>
        <authorList>
            <consortium name="The Broad Institute Genomics Platform"/>
            <person name="Russ C."/>
            <person name="Tyler B."/>
            <person name="Panabieres F."/>
            <person name="Shan W."/>
            <person name="Tripathy S."/>
            <person name="Grunwald N."/>
            <person name="Machado M."/>
            <person name="Johnson C.S."/>
            <person name="Arredondo F."/>
            <person name="Hong C."/>
            <person name="Coffey M."/>
            <person name="Young S.K."/>
            <person name="Zeng Q."/>
            <person name="Gargeya S."/>
            <person name="Fitzgerald M."/>
            <person name="Abouelleil A."/>
            <person name="Alvarado L."/>
            <person name="Chapman S.B."/>
            <person name="Gainer-Dewar J."/>
            <person name="Goldberg J."/>
            <person name="Griggs A."/>
            <person name="Gujja S."/>
            <person name="Hansen M."/>
            <person name="Howarth C."/>
            <person name="Imamovic A."/>
            <person name="Ireland A."/>
            <person name="Larimer J."/>
            <person name="McCowan C."/>
            <person name="Murphy C."/>
            <person name="Pearson M."/>
            <person name="Poon T.W."/>
            <person name="Priest M."/>
            <person name="Roberts A."/>
            <person name="Saif S."/>
            <person name="Shea T."/>
            <person name="Sykes S."/>
            <person name="Wortman J."/>
            <person name="Nusbaum C."/>
            <person name="Birren B."/>
        </authorList>
    </citation>
    <scope>NUCLEOTIDE SEQUENCE [LARGE SCALE GENOMIC DNA]</scope>
    <source>
        <strain evidence="1">CHvinca01</strain>
    </source>
</reference>
<dbReference type="AlphaFoldDB" id="W2KSA6"/>
<sequence length="35" mass="3909">MKATLESTVYLTNVTSTRCRRARPAQPIATIQTET</sequence>
<dbReference type="Proteomes" id="UP000054423">
    <property type="component" value="Unassembled WGS sequence"/>
</dbReference>
<accession>W2KSA6</accession>
<proteinExistence type="predicted"/>
<gene>
    <name evidence="1" type="ORF">L917_12846</name>
</gene>
<protein>
    <submittedName>
        <fullName evidence="1">Uncharacterized protein</fullName>
    </submittedName>
</protein>
<name>W2KSA6_PHYNI</name>
<organism evidence="1">
    <name type="scientific">Phytophthora nicotianae</name>
    <name type="common">Potato buckeye rot agent</name>
    <name type="synonym">Phytophthora parasitica</name>
    <dbReference type="NCBI Taxonomy" id="4792"/>
    <lineage>
        <taxon>Eukaryota</taxon>
        <taxon>Sar</taxon>
        <taxon>Stramenopiles</taxon>
        <taxon>Oomycota</taxon>
        <taxon>Peronosporomycetes</taxon>
        <taxon>Peronosporales</taxon>
        <taxon>Peronosporaceae</taxon>
        <taxon>Phytophthora</taxon>
    </lineage>
</organism>